<evidence type="ECO:0000256" key="4">
    <source>
        <dbReference type="ARBA" id="ARBA00023136"/>
    </source>
</evidence>
<dbReference type="PANTHER" id="PTHR21041:SF9">
    <property type="entry name" value="DENDRITIC CELL-SPECIFIC TRANSMEMBRANE PROTEIN-LIKE DOMAIN-CONTAINING PROTEIN"/>
    <property type="match status" value="1"/>
</dbReference>
<dbReference type="PANTHER" id="PTHR21041">
    <property type="entry name" value="DENDRITIC CELL-SPECIFIC TRANSMEMBRANE PROTEIN"/>
    <property type="match status" value="1"/>
</dbReference>
<feature type="domain" description="Dendritic cell-specific transmembrane protein-like" evidence="7">
    <location>
        <begin position="449"/>
        <end position="640"/>
    </location>
</feature>
<evidence type="ECO:0000313" key="8">
    <source>
        <dbReference type="EnsemblMetazoa" id="XP_030847289"/>
    </source>
</evidence>
<sequence length="753" mass="83545">MRTDLGEGMVSDGDRTNSLKQVENSLKINMVRQKSGYDEADTAPRFSPLPEKKSFSNGGNTPSPPSTPNGSPSRQHPRRRRNKSSLSSLVSMPKSLVASNEFLNDILLSDRGSHKKLKAIVGFLVGLILGGLLFLGLYYGLDYPIYPALIIAKIGTLFMAPCLAFTVRARCVAALMVPTICTSRGRAAFLTFIVTLLLRGPIHNIYLNSNEVSDSMSCSAQLAYNQTREIQEAAQRVLDAYVKGLLTSVGRIQGAVAQVQEVFQPVEDGLGILNEGLDQVSDALQEAADGCTDIIGSTHRSCVDSLDRVRLDCVEFLSQQNLFESLGDVCNIFDARGLCAILDIDSVCQVPAYVDNAVADSLAGTRRAIQSVINTFSADVDISRQFETNVNQSTTVERIQEAIQQELDEAYSKIDWVLAISDKLLALTFVWLCIKSYMYHSSYRSKDSFDNQYITAQFKRLDSSRKERGASHILPLKKHEKNHLIDATALRLSRTEKQYLTLGLSRVLLHIIIAGILMFMDFGLYWLLSKIQEHGRYEVEVSGGTGANVDIGGTGILSEFVRLLFAEGFQASTAFNTTLNTTKCLPQPSPPNNNLAVAIGFLYATTIIMVLSQAYARRLLRYIAAYYYPEREVERTKYLYGRTMQKRQTLKKMLRDAVKINKKERDANERISITAYLARNIPCCKSLLSFCGFKKLQCLGCRCPDDGFLAYCSDGECDGVYCEECACALKGKCIICDDIISLGQKPEEAEHQF</sequence>
<dbReference type="InterPro" id="IPR051856">
    <property type="entry name" value="CSR-E3_Ligase_Protein"/>
</dbReference>
<evidence type="ECO:0000256" key="1">
    <source>
        <dbReference type="ARBA" id="ARBA00004141"/>
    </source>
</evidence>
<feature type="region of interest" description="Disordered" evidence="5">
    <location>
        <begin position="1"/>
        <end position="89"/>
    </location>
</feature>
<feature type="transmembrane region" description="Helical" evidence="6">
    <location>
        <begin position="145"/>
        <end position="167"/>
    </location>
</feature>
<evidence type="ECO:0000256" key="3">
    <source>
        <dbReference type="ARBA" id="ARBA00022989"/>
    </source>
</evidence>
<reference evidence="8" key="2">
    <citation type="submission" date="2021-01" db="UniProtKB">
        <authorList>
            <consortium name="EnsemblMetazoa"/>
        </authorList>
    </citation>
    <scope>IDENTIFICATION</scope>
</reference>
<name>A0A7M7PCT3_STRPU</name>
<evidence type="ECO:0000256" key="2">
    <source>
        <dbReference type="ARBA" id="ARBA00022692"/>
    </source>
</evidence>
<dbReference type="GeneID" id="115926594"/>
<evidence type="ECO:0000313" key="9">
    <source>
        <dbReference type="Proteomes" id="UP000007110"/>
    </source>
</evidence>
<proteinExistence type="predicted"/>
<reference evidence="9" key="1">
    <citation type="submission" date="2015-02" db="EMBL/GenBank/DDBJ databases">
        <title>Genome sequencing for Strongylocentrotus purpuratus.</title>
        <authorList>
            <person name="Murali S."/>
            <person name="Liu Y."/>
            <person name="Vee V."/>
            <person name="English A."/>
            <person name="Wang M."/>
            <person name="Skinner E."/>
            <person name="Han Y."/>
            <person name="Muzny D.M."/>
            <person name="Worley K.C."/>
            <person name="Gibbs R.A."/>
        </authorList>
    </citation>
    <scope>NUCLEOTIDE SEQUENCE</scope>
</reference>
<dbReference type="Pfam" id="PF07782">
    <property type="entry name" value="DC_STAMP"/>
    <property type="match status" value="1"/>
</dbReference>
<dbReference type="InterPro" id="IPR012858">
    <property type="entry name" value="DC_STAMP-like"/>
</dbReference>
<evidence type="ECO:0000256" key="6">
    <source>
        <dbReference type="SAM" id="Phobius"/>
    </source>
</evidence>
<evidence type="ECO:0000259" key="7">
    <source>
        <dbReference type="Pfam" id="PF07782"/>
    </source>
</evidence>
<feature type="transmembrane region" description="Helical" evidence="6">
    <location>
        <begin position="595"/>
        <end position="616"/>
    </location>
</feature>
<dbReference type="RefSeq" id="XP_030847289.1">
    <property type="nucleotide sequence ID" value="XM_030991429.1"/>
</dbReference>
<dbReference type="Pfam" id="PF26039">
    <property type="entry name" value="Dcst2"/>
    <property type="match status" value="1"/>
</dbReference>
<evidence type="ECO:0000256" key="5">
    <source>
        <dbReference type="SAM" id="MobiDB-lite"/>
    </source>
</evidence>
<protein>
    <recommendedName>
        <fullName evidence="7">Dendritic cell-specific transmembrane protein-like domain-containing protein</fullName>
    </recommendedName>
</protein>
<feature type="transmembrane region" description="Helical" evidence="6">
    <location>
        <begin position="507"/>
        <end position="528"/>
    </location>
</feature>
<keyword evidence="3 6" id="KW-1133">Transmembrane helix</keyword>
<dbReference type="GO" id="GO:0016020">
    <property type="term" value="C:membrane"/>
    <property type="evidence" value="ECO:0007669"/>
    <property type="project" value="UniProtKB-SubCell"/>
</dbReference>
<keyword evidence="2 6" id="KW-0812">Transmembrane</keyword>
<dbReference type="AlphaFoldDB" id="A0A7M7PCT3"/>
<keyword evidence="4 6" id="KW-0472">Membrane</keyword>
<dbReference type="Proteomes" id="UP000007110">
    <property type="component" value="Unassembled WGS sequence"/>
</dbReference>
<feature type="compositionally biased region" description="Polar residues" evidence="5">
    <location>
        <begin position="18"/>
        <end position="27"/>
    </location>
</feature>
<dbReference type="EnsemblMetazoa" id="XM_030991429">
    <property type="protein sequence ID" value="XP_030847289"/>
    <property type="gene ID" value="LOC115926594"/>
</dbReference>
<comment type="subcellular location">
    <subcellularLocation>
        <location evidence="1">Membrane</location>
        <topology evidence="1">Multi-pass membrane protein</topology>
    </subcellularLocation>
</comment>
<dbReference type="OMA" id="DAVYCEE"/>
<organism evidence="8 9">
    <name type="scientific">Strongylocentrotus purpuratus</name>
    <name type="common">Purple sea urchin</name>
    <dbReference type="NCBI Taxonomy" id="7668"/>
    <lineage>
        <taxon>Eukaryota</taxon>
        <taxon>Metazoa</taxon>
        <taxon>Echinodermata</taxon>
        <taxon>Eleutherozoa</taxon>
        <taxon>Echinozoa</taxon>
        <taxon>Echinoidea</taxon>
        <taxon>Euechinoidea</taxon>
        <taxon>Echinacea</taxon>
        <taxon>Camarodonta</taxon>
        <taxon>Echinidea</taxon>
        <taxon>Strongylocentrotidae</taxon>
        <taxon>Strongylocentrotus</taxon>
    </lineage>
</organism>
<feature type="transmembrane region" description="Helical" evidence="6">
    <location>
        <begin position="119"/>
        <end position="139"/>
    </location>
</feature>
<accession>A0A7M7PCT3</accession>
<keyword evidence="9" id="KW-1185">Reference proteome</keyword>